<dbReference type="Proteomes" id="UP001501310">
    <property type="component" value="Unassembled WGS sequence"/>
</dbReference>
<evidence type="ECO:0000313" key="3">
    <source>
        <dbReference type="Proteomes" id="UP001501310"/>
    </source>
</evidence>
<dbReference type="EMBL" id="BAAAZD010000001">
    <property type="protein sequence ID" value="GAA3996182.1"/>
    <property type="molecule type" value="Genomic_DNA"/>
</dbReference>
<protein>
    <recommendedName>
        <fullName evidence="1">PilZ domain-containing protein</fullName>
    </recommendedName>
</protein>
<accession>A0ABP7RE59</accession>
<reference evidence="3" key="1">
    <citation type="journal article" date="2019" name="Int. J. Syst. Evol. Microbiol.">
        <title>The Global Catalogue of Microorganisms (GCM) 10K type strain sequencing project: providing services to taxonomists for standard genome sequencing and annotation.</title>
        <authorList>
            <consortium name="The Broad Institute Genomics Platform"/>
            <consortium name="The Broad Institute Genome Sequencing Center for Infectious Disease"/>
            <person name="Wu L."/>
            <person name="Ma J."/>
        </authorList>
    </citation>
    <scope>NUCLEOTIDE SEQUENCE [LARGE SCALE GENOMIC DNA]</scope>
    <source>
        <strain evidence="3">JCM 16603</strain>
    </source>
</reference>
<feature type="domain" description="PilZ" evidence="1">
    <location>
        <begin position="26"/>
        <end position="99"/>
    </location>
</feature>
<name>A0ABP7RE59_9SPHN</name>
<sequence length="106" mass="11660">MAAVGGAISNLRGCCVKNDEDWPDRRYRHDVALTAQVHYPDGHCRDALVSNLSLEGCRIEGWFRIGDVLEFTIPRIGRVRGQVRWALAGEAGIRFIGATADLPPAD</sequence>
<evidence type="ECO:0000313" key="2">
    <source>
        <dbReference type="EMBL" id="GAA3996182.1"/>
    </source>
</evidence>
<evidence type="ECO:0000259" key="1">
    <source>
        <dbReference type="Pfam" id="PF07238"/>
    </source>
</evidence>
<comment type="caution">
    <text evidence="2">The sequence shown here is derived from an EMBL/GenBank/DDBJ whole genome shotgun (WGS) entry which is preliminary data.</text>
</comment>
<dbReference type="Pfam" id="PF07238">
    <property type="entry name" value="PilZ"/>
    <property type="match status" value="1"/>
</dbReference>
<gene>
    <name evidence="2" type="ORF">GCM10022211_01210</name>
</gene>
<dbReference type="InterPro" id="IPR009875">
    <property type="entry name" value="PilZ_domain"/>
</dbReference>
<keyword evidence="3" id="KW-1185">Reference proteome</keyword>
<dbReference type="SUPFAM" id="SSF141371">
    <property type="entry name" value="PilZ domain-like"/>
    <property type="match status" value="1"/>
</dbReference>
<organism evidence="2 3">
    <name type="scientific">Sphingomonas humi</name>
    <dbReference type="NCBI Taxonomy" id="335630"/>
    <lineage>
        <taxon>Bacteria</taxon>
        <taxon>Pseudomonadati</taxon>
        <taxon>Pseudomonadota</taxon>
        <taxon>Alphaproteobacteria</taxon>
        <taxon>Sphingomonadales</taxon>
        <taxon>Sphingomonadaceae</taxon>
        <taxon>Sphingomonas</taxon>
    </lineage>
</organism>
<proteinExistence type="predicted"/>